<reference evidence="1" key="1">
    <citation type="submission" date="2004-07" db="EMBL/GenBank/DDBJ databases">
        <authorList>
            <person name="Town C.D."/>
        </authorList>
    </citation>
    <scope>NUCLEOTIDE SEQUENCE</scope>
</reference>
<dbReference type="AlphaFoldDB" id="A2Q2B2"/>
<dbReference type="EMBL" id="AC149642">
    <property type="protein sequence ID" value="ABN06049.1"/>
    <property type="molecule type" value="Genomic_DNA"/>
</dbReference>
<accession>A2Q2B2</accession>
<evidence type="ECO:0000313" key="1">
    <source>
        <dbReference type="EMBL" id="ABN06049.1"/>
    </source>
</evidence>
<protein>
    <submittedName>
        <fullName evidence="1">Uncharacterized protein</fullName>
    </submittedName>
</protein>
<organism evidence="1">
    <name type="scientific">Medicago truncatula</name>
    <name type="common">Barrel medic</name>
    <name type="synonym">Medicago tribuloides</name>
    <dbReference type="NCBI Taxonomy" id="3880"/>
    <lineage>
        <taxon>Eukaryota</taxon>
        <taxon>Viridiplantae</taxon>
        <taxon>Streptophyta</taxon>
        <taxon>Embryophyta</taxon>
        <taxon>Tracheophyta</taxon>
        <taxon>Spermatophyta</taxon>
        <taxon>Magnoliopsida</taxon>
        <taxon>eudicotyledons</taxon>
        <taxon>Gunneridae</taxon>
        <taxon>Pentapetalae</taxon>
        <taxon>rosids</taxon>
        <taxon>fabids</taxon>
        <taxon>Fabales</taxon>
        <taxon>Fabaceae</taxon>
        <taxon>Papilionoideae</taxon>
        <taxon>50 kb inversion clade</taxon>
        <taxon>NPAAA clade</taxon>
        <taxon>Hologalegina</taxon>
        <taxon>IRL clade</taxon>
        <taxon>Trifolieae</taxon>
        <taxon>Medicago</taxon>
    </lineage>
</organism>
<name>A2Q2B2_MEDTR</name>
<reference evidence="1" key="2">
    <citation type="submission" date="2007-03" db="EMBL/GenBank/DDBJ databases">
        <authorList>
            <consortium name="The International Medicago Genome Annotation Group"/>
        </authorList>
    </citation>
    <scope>NUCLEOTIDE SEQUENCE</scope>
</reference>
<proteinExistence type="predicted"/>
<sequence length="58" mass="6487">MFLTEIHKLKPPSNMGKKKVGDLCQPTQFHASSSTPMVILRVRLKNSSGMLMWDKAGN</sequence>
<gene>
    <name evidence="1" type="ORF">MtrDRAFT_AC149642g29v2</name>
</gene>